<dbReference type="AlphaFoldDB" id="A0ABD0KCS7"/>
<feature type="non-terminal residue" evidence="1">
    <location>
        <position position="1"/>
    </location>
</feature>
<dbReference type="Proteomes" id="UP001519460">
    <property type="component" value="Unassembled WGS sequence"/>
</dbReference>
<gene>
    <name evidence="1" type="ORF">BaRGS_00023813</name>
</gene>
<evidence type="ECO:0000313" key="2">
    <source>
        <dbReference type="Proteomes" id="UP001519460"/>
    </source>
</evidence>
<dbReference type="EMBL" id="JACVVK020000202">
    <property type="protein sequence ID" value="KAK7484893.1"/>
    <property type="molecule type" value="Genomic_DNA"/>
</dbReference>
<accession>A0ABD0KCS7</accession>
<proteinExistence type="predicted"/>
<comment type="caution">
    <text evidence="1">The sequence shown here is derived from an EMBL/GenBank/DDBJ whole genome shotgun (WGS) entry which is preliminary data.</text>
</comment>
<name>A0ABD0KCS7_9CAEN</name>
<organism evidence="1 2">
    <name type="scientific">Batillaria attramentaria</name>
    <dbReference type="NCBI Taxonomy" id="370345"/>
    <lineage>
        <taxon>Eukaryota</taxon>
        <taxon>Metazoa</taxon>
        <taxon>Spiralia</taxon>
        <taxon>Lophotrochozoa</taxon>
        <taxon>Mollusca</taxon>
        <taxon>Gastropoda</taxon>
        <taxon>Caenogastropoda</taxon>
        <taxon>Sorbeoconcha</taxon>
        <taxon>Cerithioidea</taxon>
        <taxon>Batillariidae</taxon>
        <taxon>Batillaria</taxon>
    </lineage>
</organism>
<evidence type="ECO:0000313" key="1">
    <source>
        <dbReference type="EMBL" id="KAK7484893.1"/>
    </source>
</evidence>
<protein>
    <submittedName>
        <fullName evidence="1">Uncharacterized protein</fullName>
    </submittedName>
</protein>
<sequence length="86" mass="9313">SPANGVGNAGTKRLTWRSLVLSQQCGFLTLISVQVHTTVTRFPGAASGVFGTLRFRFSDHCLDPHNTKKSVKVYLTSGVTTDQCQD</sequence>
<keyword evidence="2" id="KW-1185">Reference proteome</keyword>
<reference evidence="1 2" key="1">
    <citation type="journal article" date="2023" name="Sci. Data">
        <title>Genome assembly of the Korean intertidal mud-creeper Batillaria attramentaria.</title>
        <authorList>
            <person name="Patra A.K."/>
            <person name="Ho P.T."/>
            <person name="Jun S."/>
            <person name="Lee S.J."/>
            <person name="Kim Y."/>
            <person name="Won Y.J."/>
        </authorList>
    </citation>
    <scope>NUCLEOTIDE SEQUENCE [LARGE SCALE GENOMIC DNA]</scope>
    <source>
        <strain evidence="1">Wonlab-2016</strain>
    </source>
</reference>